<evidence type="ECO:0000313" key="2">
    <source>
        <dbReference type="EMBL" id="KAK7091844.1"/>
    </source>
</evidence>
<reference evidence="2 3" key="1">
    <citation type="submission" date="2024-02" db="EMBL/GenBank/DDBJ databases">
        <title>Chromosome-scale genome assembly of the rough periwinkle Littorina saxatilis.</title>
        <authorList>
            <person name="De Jode A."/>
            <person name="Faria R."/>
            <person name="Formenti G."/>
            <person name="Sims Y."/>
            <person name="Smith T.P."/>
            <person name="Tracey A."/>
            <person name="Wood J.M.D."/>
            <person name="Zagrodzka Z.B."/>
            <person name="Johannesson K."/>
            <person name="Butlin R.K."/>
            <person name="Leder E.H."/>
        </authorList>
    </citation>
    <scope>NUCLEOTIDE SEQUENCE [LARGE SCALE GENOMIC DNA]</scope>
    <source>
        <strain evidence="2">Snail1</strain>
        <tissue evidence="2">Muscle</tissue>
    </source>
</reference>
<organism evidence="2 3">
    <name type="scientific">Littorina saxatilis</name>
    <dbReference type="NCBI Taxonomy" id="31220"/>
    <lineage>
        <taxon>Eukaryota</taxon>
        <taxon>Metazoa</taxon>
        <taxon>Spiralia</taxon>
        <taxon>Lophotrochozoa</taxon>
        <taxon>Mollusca</taxon>
        <taxon>Gastropoda</taxon>
        <taxon>Caenogastropoda</taxon>
        <taxon>Littorinimorpha</taxon>
        <taxon>Littorinoidea</taxon>
        <taxon>Littorinidae</taxon>
        <taxon>Littorina</taxon>
    </lineage>
</organism>
<dbReference type="AlphaFoldDB" id="A0AAN9ART0"/>
<feature type="region of interest" description="Disordered" evidence="1">
    <location>
        <begin position="1"/>
        <end position="48"/>
    </location>
</feature>
<keyword evidence="3" id="KW-1185">Reference proteome</keyword>
<evidence type="ECO:0000256" key="1">
    <source>
        <dbReference type="SAM" id="MobiDB-lite"/>
    </source>
</evidence>
<dbReference type="EMBL" id="JBAMIC010000022">
    <property type="protein sequence ID" value="KAK7091844.1"/>
    <property type="molecule type" value="Genomic_DNA"/>
</dbReference>
<name>A0AAN9ART0_9CAEN</name>
<proteinExistence type="predicted"/>
<evidence type="ECO:0000313" key="3">
    <source>
        <dbReference type="Proteomes" id="UP001374579"/>
    </source>
</evidence>
<feature type="compositionally biased region" description="Polar residues" evidence="1">
    <location>
        <begin position="27"/>
        <end position="40"/>
    </location>
</feature>
<sequence>MEKKKRVRYSDSEEETPVPSPKKKKTAQQCWKSSYSQDSPVMNERQNDETKDIFRTNVTTVLMFHLSFFIWCLTSFSTTKVISRRGKGGDGIEPLVNCFLFTKALIKKLLQGLAT</sequence>
<comment type="caution">
    <text evidence="2">The sequence shown here is derived from an EMBL/GenBank/DDBJ whole genome shotgun (WGS) entry which is preliminary data.</text>
</comment>
<accession>A0AAN9ART0</accession>
<dbReference type="Proteomes" id="UP001374579">
    <property type="component" value="Unassembled WGS sequence"/>
</dbReference>
<gene>
    <name evidence="2" type="ORF">V1264_009473</name>
</gene>
<feature type="compositionally biased region" description="Basic and acidic residues" evidence="1">
    <location>
        <begin position="1"/>
        <end position="11"/>
    </location>
</feature>
<protein>
    <submittedName>
        <fullName evidence="2">Uncharacterized protein</fullName>
    </submittedName>
</protein>